<protein>
    <submittedName>
        <fullName evidence="1">Uncharacterized protein</fullName>
    </submittedName>
</protein>
<reference evidence="1" key="1">
    <citation type="submission" date="2014-09" db="EMBL/GenBank/DDBJ databases">
        <title>Genome sequence of the luminous mushroom Mycena chlorophos for searching fungal bioluminescence genes.</title>
        <authorList>
            <person name="Tanaka Y."/>
            <person name="Kasuga D."/>
            <person name="Oba Y."/>
            <person name="Hase S."/>
            <person name="Sato K."/>
            <person name="Oba Y."/>
            <person name="Sakakibara Y."/>
        </authorList>
    </citation>
    <scope>NUCLEOTIDE SEQUENCE</scope>
</reference>
<dbReference type="Proteomes" id="UP000815677">
    <property type="component" value="Unassembled WGS sequence"/>
</dbReference>
<accession>A0ABQ0LTN2</accession>
<name>A0ABQ0LTN2_MYCCL</name>
<dbReference type="EMBL" id="DF848626">
    <property type="protein sequence ID" value="GAT54426.1"/>
    <property type="molecule type" value="Genomic_DNA"/>
</dbReference>
<organism evidence="1 2">
    <name type="scientific">Mycena chlorophos</name>
    <name type="common">Agaric fungus</name>
    <name type="synonym">Agaricus chlorophos</name>
    <dbReference type="NCBI Taxonomy" id="658473"/>
    <lineage>
        <taxon>Eukaryota</taxon>
        <taxon>Fungi</taxon>
        <taxon>Dikarya</taxon>
        <taxon>Basidiomycota</taxon>
        <taxon>Agaricomycotina</taxon>
        <taxon>Agaricomycetes</taxon>
        <taxon>Agaricomycetidae</taxon>
        <taxon>Agaricales</taxon>
        <taxon>Marasmiineae</taxon>
        <taxon>Mycenaceae</taxon>
        <taxon>Mycena</taxon>
    </lineage>
</organism>
<gene>
    <name evidence="1" type="ORF">MCHLO_11282</name>
</gene>
<sequence>MVGIAATKRTRLPIVTFIFDVGHGADFDCVRHAARQLDFVVPRNVSTHVLDPTEVEHVEPDDGVGTEARVAPVPGLDVCGEGNPGPVLTVSAKAQDEQISTTATASGMMFTQPTCPPSNMVPSLVTSPQGRLRIKLRTAFKLIVPLTPRAGESMEMRYSEAVPVQLNPLSAQTPSVKSCPMLTVAPFVYTVAVSPKSVPLGYDPIIWTQVAASDGE</sequence>
<keyword evidence="2" id="KW-1185">Reference proteome</keyword>
<proteinExistence type="predicted"/>
<evidence type="ECO:0000313" key="1">
    <source>
        <dbReference type="EMBL" id="GAT54426.1"/>
    </source>
</evidence>
<evidence type="ECO:0000313" key="2">
    <source>
        <dbReference type="Proteomes" id="UP000815677"/>
    </source>
</evidence>